<dbReference type="AlphaFoldDB" id="A0A3P8RRZ3"/>
<keyword evidence="2" id="KW-1185">Reference proteome</keyword>
<dbReference type="OMA" id="MPRMLSQ"/>
<reference evidence="1" key="2">
    <citation type="submission" date="2025-08" db="UniProtKB">
        <authorList>
            <consortium name="Ensembl"/>
        </authorList>
    </citation>
    <scope>IDENTIFICATION</scope>
</reference>
<reference evidence="1 2" key="1">
    <citation type="submission" date="2018-03" db="EMBL/GenBank/DDBJ databases">
        <title>Finding Nemo's genes: A chromosome-scale reference assembly of the genome of the orange clownfish Amphiprion percula.</title>
        <authorList>
            <person name="Lehmann R."/>
        </authorList>
    </citation>
    <scope>NUCLEOTIDE SEQUENCE</scope>
</reference>
<dbReference type="Ensembl" id="ENSAPET00000003470.1">
    <property type="protein sequence ID" value="ENSAPEP00000003393.1"/>
    <property type="gene ID" value="ENSAPEG00000002445.1"/>
</dbReference>
<dbReference type="Proteomes" id="UP000265080">
    <property type="component" value="Chromosome 22"/>
</dbReference>
<sequence length="147" mass="16502">MNLSLYICRWHSSFPKRTFRLEDKDPVTEKKESSRPCVLPCLLFTIFLQPLRILSSLVDFVHLNCFSLHINSINPSSSGSVHFSSTEEQSTTSGFKNKPLASLYSQSSGDKRELTLGSMFSRISSMQPCCLIRSMALLGPIPLMVPQ</sequence>
<reference evidence="1" key="3">
    <citation type="submission" date="2025-09" db="UniProtKB">
        <authorList>
            <consortium name="Ensembl"/>
        </authorList>
    </citation>
    <scope>IDENTIFICATION</scope>
</reference>
<accession>A0A3P8RRZ3</accession>
<name>A0A3P8RRZ3_AMPPE</name>
<dbReference type="GeneTree" id="ENSGT00940000175338"/>
<evidence type="ECO:0000313" key="2">
    <source>
        <dbReference type="Proteomes" id="UP000265080"/>
    </source>
</evidence>
<proteinExistence type="predicted"/>
<protein>
    <submittedName>
        <fullName evidence="1">Uncharacterized protein</fullName>
    </submittedName>
</protein>
<evidence type="ECO:0000313" key="1">
    <source>
        <dbReference type="Ensembl" id="ENSAPEP00000003393.1"/>
    </source>
</evidence>
<organism evidence="1 2">
    <name type="scientific">Amphiprion percula</name>
    <name type="common">Orange clownfish</name>
    <name type="synonym">Lutjanus percula</name>
    <dbReference type="NCBI Taxonomy" id="161767"/>
    <lineage>
        <taxon>Eukaryota</taxon>
        <taxon>Metazoa</taxon>
        <taxon>Chordata</taxon>
        <taxon>Craniata</taxon>
        <taxon>Vertebrata</taxon>
        <taxon>Euteleostomi</taxon>
        <taxon>Actinopterygii</taxon>
        <taxon>Neopterygii</taxon>
        <taxon>Teleostei</taxon>
        <taxon>Neoteleostei</taxon>
        <taxon>Acanthomorphata</taxon>
        <taxon>Ovalentaria</taxon>
        <taxon>Pomacentridae</taxon>
        <taxon>Amphiprion</taxon>
    </lineage>
</organism>